<sequence>MFFAESASDQPVTALAPLITGRADGAARHTTWYPLLPESAAVSRSGAESRYTPSANSTMMSPDIAPVRDRTCACTSGKEHGWAAEQPLPVPEGEA</sequence>
<gene>
    <name evidence="2" type="ORF">Pka01_65120</name>
</gene>
<evidence type="ECO:0000313" key="2">
    <source>
        <dbReference type="EMBL" id="GIG83385.1"/>
    </source>
</evidence>
<dbReference type="AlphaFoldDB" id="A0A8J3PYF2"/>
<evidence type="ECO:0000256" key="1">
    <source>
        <dbReference type="SAM" id="MobiDB-lite"/>
    </source>
</evidence>
<dbReference type="Proteomes" id="UP000630097">
    <property type="component" value="Unassembled WGS sequence"/>
</dbReference>
<keyword evidence="3" id="KW-1185">Reference proteome</keyword>
<protein>
    <submittedName>
        <fullName evidence="2">Uncharacterized protein</fullName>
    </submittedName>
</protein>
<accession>A0A8J3PYF2</accession>
<comment type="caution">
    <text evidence="2">The sequence shown here is derived from an EMBL/GenBank/DDBJ whole genome shotgun (WGS) entry which is preliminary data.</text>
</comment>
<name>A0A8J3PYF2_9ACTN</name>
<organism evidence="2 3">
    <name type="scientific">Planotetraspora kaengkrachanensis</name>
    <dbReference type="NCBI Taxonomy" id="575193"/>
    <lineage>
        <taxon>Bacteria</taxon>
        <taxon>Bacillati</taxon>
        <taxon>Actinomycetota</taxon>
        <taxon>Actinomycetes</taxon>
        <taxon>Streptosporangiales</taxon>
        <taxon>Streptosporangiaceae</taxon>
        <taxon>Planotetraspora</taxon>
    </lineage>
</organism>
<feature type="region of interest" description="Disordered" evidence="1">
    <location>
        <begin position="43"/>
        <end position="64"/>
    </location>
</feature>
<feature type="compositionally biased region" description="Polar residues" evidence="1">
    <location>
        <begin position="51"/>
        <end position="60"/>
    </location>
</feature>
<evidence type="ECO:0000313" key="3">
    <source>
        <dbReference type="Proteomes" id="UP000630097"/>
    </source>
</evidence>
<proteinExistence type="predicted"/>
<reference evidence="2 3" key="1">
    <citation type="submission" date="2021-01" db="EMBL/GenBank/DDBJ databases">
        <title>Whole genome shotgun sequence of Planotetraspora kaengkrachanensis NBRC 104272.</title>
        <authorList>
            <person name="Komaki H."/>
            <person name="Tamura T."/>
        </authorList>
    </citation>
    <scope>NUCLEOTIDE SEQUENCE [LARGE SCALE GENOMIC DNA]</scope>
    <source>
        <strain evidence="2 3">NBRC 104272</strain>
    </source>
</reference>
<dbReference type="EMBL" id="BONV01000040">
    <property type="protein sequence ID" value="GIG83385.1"/>
    <property type="molecule type" value="Genomic_DNA"/>
</dbReference>